<name>A0ABW2NI94_9BACL</name>
<sequence>MDTTDWEVHRLERAVVRLQPEELEEVGRTDVPTVEAMLGIASNDGKFERERRQALEDIETILYRKRAGRAGEEAVEQTLSEVIFPEGTHVFRNVSLLIRKGYRIEIDVLILTPSFVLVLEVKNIAGTLFFNEGEGKTVRIRENGQTDEFDCYVNQLDRQINGLNQFLSTLQISLPVYGAIVLANQNTVVKKRPATYTLLYRKQLARYFRSLVADGLPLATKIFARLAELIGSQVPDSARLPLRQELELNPKLFRTGVLCLKCHRLIHNVRKRSWYCKTCDLPGREAVRQAVEDRLILIGPEITNKQCREFLRLRHSSQATRVLKSLTLIKYGEPPATRYAKLGNGPLMWAEEQGIEVPGENISTSQ</sequence>
<dbReference type="Proteomes" id="UP001596483">
    <property type="component" value="Unassembled WGS sequence"/>
</dbReference>
<proteinExistence type="predicted"/>
<dbReference type="Pfam" id="PF08378">
    <property type="entry name" value="NERD"/>
    <property type="match status" value="1"/>
</dbReference>
<dbReference type="RefSeq" id="WP_157294004.1">
    <property type="nucleotide sequence ID" value="NZ_JBHTCT010000033.1"/>
</dbReference>
<organism evidence="2 3">
    <name type="scientific">Bhargavaea changchunensis</name>
    <dbReference type="NCBI Taxonomy" id="2134037"/>
    <lineage>
        <taxon>Bacteria</taxon>
        <taxon>Bacillati</taxon>
        <taxon>Bacillota</taxon>
        <taxon>Bacilli</taxon>
        <taxon>Bacillales</taxon>
        <taxon>Caryophanaceae</taxon>
        <taxon>Bhargavaea</taxon>
    </lineage>
</organism>
<keyword evidence="3" id="KW-1185">Reference proteome</keyword>
<protein>
    <submittedName>
        <fullName evidence="2">Nuclease-related domain-containing protein</fullName>
    </submittedName>
</protein>
<dbReference type="PROSITE" id="PS50965">
    <property type="entry name" value="NERD"/>
    <property type="match status" value="1"/>
</dbReference>
<comment type="caution">
    <text evidence="2">The sequence shown here is derived from an EMBL/GenBank/DDBJ whole genome shotgun (WGS) entry which is preliminary data.</text>
</comment>
<feature type="domain" description="NERD" evidence="1">
    <location>
        <begin position="67"/>
        <end position="189"/>
    </location>
</feature>
<evidence type="ECO:0000313" key="3">
    <source>
        <dbReference type="Proteomes" id="UP001596483"/>
    </source>
</evidence>
<dbReference type="EMBL" id="JBHTCT010000033">
    <property type="protein sequence ID" value="MFC7365787.1"/>
    <property type="molecule type" value="Genomic_DNA"/>
</dbReference>
<evidence type="ECO:0000259" key="1">
    <source>
        <dbReference type="PROSITE" id="PS50965"/>
    </source>
</evidence>
<evidence type="ECO:0000313" key="2">
    <source>
        <dbReference type="EMBL" id="MFC7365787.1"/>
    </source>
</evidence>
<dbReference type="InterPro" id="IPR011528">
    <property type="entry name" value="NERD"/>
</dbReference>
<reference evidence="3" key="1">
    <citation type="journal article" date="2019" name="Int. J. Syst. Evol. Microbiol.">
        <title>The Global Catalogue of Microorganisms (GCM) 10K type strain sequencing project: providing services to taxonomists for standard genome sequencing and annotation.</title>
        <authorList>
            <consortium name="The Broad Institute Genomics Platform"/>
            <consortium name="The Broad Institute Genome Sequencing Center for Infectious Disease"/>
            <person name="Wu L."/>
            <person name="Ma J."/>
        </authorList>
    </citation>
    <scope>NUCLEOTIDE SEQUENCE [LARGE SCALE GENOMIC DNA]</scope>
    <source>
        <strain evidence="3">JCM 4738</strain>
    </source>
</reference>
<accession>A0ABW2NI94</accession>
<gene>
    <name evidence="2" type="ORF">ACFQQH_11735</name>
</gene>